<keyword evidence="2" id="KW-0812">Transmembrane</keyword>
<dbReference type="Proteomes" id="UP000324222">
    <property type="component" value="Unassembled WGS sequence"/>
</dbReference>
<protein>
    <submittedName>
        <fullName evidence="3">Uncharacterized protein</fullName>
    </submittedName>
</protein>
<keyword evidence="2" id="KW-0472">Membrane</keyword>
<evidence type="ECO:0000313" key="3">
    <source>
        <dbReference type="EMBL" id="MPC85650.1"/>
    </source>
</evidence>
<feature type="transmembrane region" description="Helical" evidence="2">
    <location>
        <begin position="51"/>
        <end position="67"/>
    </location>
</feature>
<keyword evidence="4" id="KW-1185">Reference proteome</keyword>
<accession>A0A5B7IM81</accession>
<evidence type="ECO:0000256" key="2">
    <source>
        <dbReference type="SAM" id="Phobius"/>
    </source>
</evidence>
<reference evidence="3 4" key="1">
    <citation type="submission" date="2019-05" db="EMBL/GenBank/DDBJ databases">
        <title>Another draft genome of Portunus trituberculatus and its Hox gene families provides insights of decapod evolution.</title>
        <authorList>
            <person name="Jeong J.-H."/>
            <person name="Song I."/>
            <person name="Kim S."/>
            <person name="Choi T."/>
            <person name="Kim D."/>
            <person name="Ryu S."/>
            <person name="Kim W."/>
        </authorList>
    </citation>
    <scope>NUCLEOTIDE SEQUENCE [LARGE SCALE GENOMIC DNA]</scope>
    <source>
        <tissue evidence="3">Muscle</tissue>
    </source>
</reference>
<dbReference type="AlphaFoldDB" id="A0A5B7IM81"/>
<gene>
    <name evidence="3" type="ORF">E2C01_080432</name>
</gene>
<keyword evidence="2" id="KW-1133">Transmembrane helix</keyword>
<evidence type="ECO:0000256" key="1">
    <source>
        <dbReference type="SAM" id="MobiDB-lite"/>
    </source>
</evidence>
<evidence type="ECO:0000313" key="4">
    <source>
        <dbReference type="Proteomes" id="UP000324222"/>
    </source>
</evidence>
<comment type="caution">
    <text evidence="3">The sequence shown here is derived from an EMBL/GenBank/DDBJ whole genome shotgun (WGS) entry which is preliminary data.</text>
</comment>
<name>A0A5B7IM81_PORTR</name>
<organism evidence="3 4">
    <name type="scientific">Portunus trituberculatus</name>
    <name type="common">Swimming crab</name>
    <name type="synonym">Neptunus trituberculatus</name>
    <dbReference type="NCBI Taxonomy" id="210409"/>
    <lineage>
        <taxon>Eukaryota</taxon>
        <taxon>Metazoa</taxon>
        <taxon>Ecdysozoa</taxon>
        <taxon>Arthropoda</taxon>
        <taxon>Crustacea</taxon>
        <taxon>Multicrustacea</taxon>
        <taxon>Malacostraca</taxon>
        <taxon>Eumalacostraca</taxon>
        <taxon>Eucarida</taxon>
        <taxon>Decapoda</taxon>
        <taxon>Pleocyemata</taxon>
        <taxon>Brachyura</taxon>
        <taxon>Eubrachyura</taxon>
        <taxon>Portunoidea</taxon>
        <taxon>Portunidae</taxon>
        <taxon>Portuninae</taxon>
        <taxon>Portunus</taxon>
    </lineage>
</organism>
<sequence length="68" mass="7468">MKWTTLVEEDAGHSPGGEAKCDAQKAVSKSKIESFGVEEEMDMEDTAPDGGWGWVVAWASFVTWVSFQ</sequence>
<proteinExistence type="predicted"/>
<dbReference type="EMBL" id="VSRR010069094">
    <property type="protein sequence ID" value="MPC85650.1"/>
    <property type="molecule type" value="Genomic_DNA"/>
</dbReference>
<feature type="region of interest" description="Disordered" evidence="1">
    <location>
        <begin position="1"/>
        <end position="23"/>
    </location>
</feature>